<sequence length="83" mass="9533">MERDLPGEEKRTLGFREYYLVSMDNDTSASYLRPSSIINPTHQSRYPDATAATADRNVSLSCWLDIAVSSSHLNEKRKRRISR</sequence>
<evidence type="ECO:0000313" key="2">
    <source>
        <dbReference type="Proteomes" id="UP000053097"/>
    </source>
</evidence>
<accession>A0A026VZH7</accession>
<proteinExistence type="predicted"/>
<dbReference type="AlphaFoldDB" id="A0A026VZH7"/>
<dbReference type="Proteomes" id="UP000053097">
    <property type="component" value="Unassembled WGS sequence"/>
</dbReference>
<organism evidence="1 2">
    <name type="scientific">Ooceraea biroi</name>
    <name type="common">Clonal raider ant</name>
    <name type="synonym">Cerapachys biroi</name>
    <dbReference type="NCBI Taxonomy" id="2015173"/>
    <lineage>
        <taxon>Eukaryota</taxon>
        <taxon>Metazoa</taxon>
        <taxon>Ecdysozoa</taxon>
        <taxon>Arthropoda</taxon>
        <taxon>Hexapoda</taxon>
        <taxon>Insecta</taxon>
        <taxon>Pterygota</taxon>
        <taxon>Neoptera</taxon>
        <taxon>Endopterygota</taxon>
        <taxon>Hymenoptera</taxon>
        <taxon>Apocrita</taxon>
        <taxon>Aculeata</taxon>
        <taxon>Formicoidea</taxon>
        <taxon>Formicidae</taxon>
        <taxon>Dorylinae</taxon>
        <taxon>Ooceraea</taxon>
    </lineage>
</organism>
<reference evidence="1 2" key="1">
    <citation type="journal article" date="2014" name="Curr. Biol.">
        <title>The genome of the clonal raider ant Cerapachys biroi.</title>
        <authorList>
            <person name="Oxley P.R."/>
            <person name="Ji L."/>
            <person name="Fetter-Pruneda I."/>
            <person name="McKenzie S.K."/>
            <person name="Li C."/>
            <person name="Hu H."/>
            <person name="Zhang G."/>
            <person name="Kronauer D.J."/>
        </authorList>
    </citation>
    <scope>NUCLEOTIDE SEQUENCE [LARGE SCALE GENOMIC DNA]</scope>
</reference>
<dbReference type="EMBL" id="KK107536">
    <property type="protein sequence ID" value="EZA49183.1"/>
    <property type="molecule type" value="Genomic_DNA"/>
</dbReference>
<gene>
    <name evidence="1" type="ORF">X777_12592</name>
</gene>
<evidence type="ECO:0000313" key="1">
    <source>
        <dbReference type="EMBL" id="EZA49183.1"/>
    </source>
</evidence>
<protein>
    <submittedName>
        <fullName evidence="1">Uncharacterized protein</fullName>
    </submittedName>
</protein>
<name>A0A026VZH7_OOCBI</name>
<keyword evidence="2" id="KW-1185">Reference proteome</keyword>